<organism evidence="3 4">
    <name type="scientific">Conidiobolus coronatus (strain ATCC 28846 / CBS 209.66 / NRRL 28638)</name>
    <name type="common">Delacroixia coronata</name>
    <dbReference type="NCBI Taxonomy" id="796925"/>
    <lineage>
        <taxon>Eukaryota</taxon>
        <taxon>Fungi</taxon>
        <taxon>Fungi incertae sedis</taxon>
        <taxon>Zoopagomycota</taxon>
        <taxon>Entomophthoromycotina</taxon>
        <taxon>Entomophthoromycetes</taxon>
        <taxon>Entomophthorales</taxon>
        <taxon>Ancylistaceae</taxon>
        <taxon>Conidiobolus</taxon>
    </lineage>
</organism>
<dbReference type="InterPro" id="IPR011993">
    <property type="entry name" value="PH-like_dom_sf"/>
</dbReference>
<dbReference type="Gene3D" id="2.30.29.30">
    <property type="entry name" value="Pleckstrin-homology domain (PH domain)/Phosphotyrosine-binding domain (PTB)"/>
    <property type="match status" value="1"/>
</dbReference>
<accession>A0A137PHF8</accession>
<feature type="region of interest" description="Disordered" evidence="1">
    <location>
        <begin position="160"/>
        <end position="238"/>
    </location>
</feature>
<dbReference type="PANTHER" id="PTHR12847">
    <property type="entry name" value="ATP-BINDING CASSETTE ABC TRANSPORTER-RELATED"/>
    <property type="match status" value="1"/>
</dbReference>
<dbReference type="CDD" id="cd13228">
    <property type="entry name" value="PHear_NECAP"/>
    <property type="match status" value="1"/>
</dbReference>
<dbReference type="OMA" id="NEGHRAQ"/>
<feature type="compositionally biased region" description="Polar residues" evidence="1">
    <location>
        <begin position="199"/>
        <end position="230"/>
    </location>
</feature>
<keyword evidence="4" id="KW-1185">Reference proteome</keyword>
<dbReference type="Proteomes" id="UP000070444">
    <property type="component" value="Unassembled WGS sequence"/>
</dbReference>
<proteinExistence type="predicted"/>
<evidence type="ECO:0000259" key="2">
    <source>
        <dbReference type="Pfam" id="PF07933"/>
    </source>
</evidence>
<feature type="domain" description="NECAP PHear" evidence="2">
    <location>
        <begin position="6"/>
        <end position="157"/>
    </location>
</feature>
<dbReference type="SUPFAM" id="SSF50729">
    <property type="entry name" value="PH domain-like"/>
    <property type="match status" value="1"/>
</dbReference>
<dbReference type="PANTHER" id="PTHR12847:SF9">
    <property type="entry name" value="NECAP-LIKE PROTEIN CG9132"/>
    <property type="match status" value="1"/>
</dbReference>
<dbReference type="InterPro" id="IPR012466">
    <property type="entry name" value="NECAP_PHear"/>
</dbReference>
<dbReference type="OrthoDB" id="10265489at2759"/>
<dbReference type="GO" id="GO:0006897">
    <property type="term" value="P:endocytosis"/>
    <property type="evidence" value="ECO:0007669"/>
    <property type="project" value="InterPro"/>
</dbReference>
<dbReference type="Pfam" id="PF07933">
    <property type="entry name" value="DUF1681"/>
    <property type="match status" value="1"/>
</dbReference>
<dbReference type="EMBL" id="KQ964423">
    <property type="protein sequence ID" value="KXN74433.1"/>
    <property type="molecule type" value="Genomic_DNA"/>
</dbReference>
<evidence type="ECO:0000256" key="1">
    <source>
        <dbReference type="SAM" id="MobiDB-lite"/>
    </source>
</evidence>
<sequence>MQAEGYETVLLTVKECFIYNLPPRVKSEGYKAGEWGTENFLWQGRLRIISQGDSCWIRLEDGNSGELFASCPYTSQNCVEPVLDSSRYFVIRVEDQGRHAFLGLGFQDRSEAFDFNVALQDFLKHKDQANVKNKQKEPEQIIDYSLKEGETINLSLGGKFKKKEKAPTSSNDEASFSSLLPPPPHGGATNADRKKRLSANLSDFNINSSEFGDFESANSTGGESASNDNVPTGWAKFD</sequence>
<dbReference type="STRING" id="796925.A0A137PHF8"/>
<evidence type="ECO:0000313" key="4">
    <source>
        <dbReference type="Proteomes" id="UP000070444"/>
    </source>
</evidence>
<dbReference type="AlphaFoldDB" id="A0A137PHF8"/>
<reference evidence="3 4" key="1">
    <citation type="journal article" date="2015" name="Genome Biol. Evol.">
        <title>Phylogenomic analyses indicate that early fungi evolved digesting cell walls of algal ancestors of land plants.</title>
        <authorList>
            <person name="Chang Y."/>
            <person name="Wang S."/>
            <person name="Sekimoto S."/>
            <person name="Aerts A.L."/>
            <person name="Choi C."/>
            <person name="Clum A."/>
            <person name="LaButti K.M."/>
            <person name="Lindquist E.A."/>
            <person name="Yee Ngan C."/>
            <person name="Ohm R.A."/>
            <person name="Salamov A.A."/>
            <person name="Grigoriev I.V."/>
            <person name="Spatafora J.W."/>
            <person name="Berbee M.L."/>
        </authorList>
    </citation>
    <scope>NUCLEOTIDE SEQUENCE [LARGE SCALE GENOMIC DNA]</scope>
    <source>
        <strain evidence="3 4">NRRL 28638</strain>
    </source>
</reference>
<feature type="compositionally biased region" description="Polar residues" evidence="1">
    <location>
        <begin position="167"/>
        <end position="178"/>
    </location>
</feature>
<name>A0A137PHF8_CONC2</name>
<protein>
    <submittedName>
        <fullName evidence="3">DUF1681-domain-containing protein</fullName>
    </submittedName>
</protein>
<evidence type="ECO:0000313" key="3">
    <source>
        <dbReference type="EMBL" id="KXN74433.1"/>
    </source>
</evidence>
<gene>
    <name evidence="3" type="ORF">CONCODRAFT_76832</name>
</gene>
<dbReference type="GO" id="GO:0030125">
    <property type="term" value="C:clathrin vesicle coat"/>
    <property type="evidence" value="ECO:0007669"/>
    <property type="project" value="TreeGrafter"/>
</dbReference>